<dbReference type="SUPFAM" id="SSF47240">
    <property type="entry name" value="Ferritin-like"/>
    <property type="match status" value="1"/>
</dbReference>
<dbReference type="PANTHER" id="PTHR30295">
    <property type="entry name" value="BACTERIOFERRITIN"/>
    <property type="match status" value="1"/>
</dbReference>
<dbReference type="EMBL" id="AE016823">
    <property type="protein sequence ID" value="AAS69913.1"/>
    <property type="molecule type" value="Genomic_DNA"/>
</dbReference>
<dbReference type="GO" id="GO:0004322">
    <property type="term" value="F:ferroxidase activity"/>
    <property type="evidence" value="ECO:0007669"/>
    <property type="project" value="UniProtKB-EC"/>
</dbReference>
<dbReference type="InterPro" id="IPR009040">
    <property type="entry name" value="Ferritin-like_diiron"/>
</dbReference>
<comment type="catalytic activity">
    <reaction evidence="6">
        <text>4 Fe(2+) + O2 + 4 H(+) = 4 Fe(3+) + 2 H2O</text>
        <dbReference type="Rhea" id="RHEA:11148"/>
        <dbReference type="ChEBI" id="CHEBI:15377"/>
        <dbReference type="ChEBI" id="CHEBI:15378"/>
        <dbReference type="ChEBI" id="CHEBI:15379"/>
        <dbReference type="ChEBI" id="CHEBI:29033"/>
        <dbReference type="ChEBI" id="CHEBI:29034"/>
        <dbReference type="EC" id="1.16.3.1"/>
    </reaction>
</comment>
<dbReference type="Proteomes" id="UP000007037">
    <property type="component" value="Chromosome I"/>
</dbReference>
<proteinExistence type="inferred from homology"/>
<protein>
    <recommendedName>
        <fullName evidence="6">Bacterioferritin</fullName>
        <ecNumber evidence="6">1.16.3.1</ecNumber>
    </recommendedName>
</protein>
<evidence type="ECO:0000256" key="5">
    <source>
        <dbReference type="ARBA" id="ARBA00023004"/>
    </source>
</evidence>
<evidence type="ECO:0000256" key="7">
    <source>
        <dbReference type="PIRSR" id="PIRSR002560-1"/>
    </source>
</evidence>
<dbReference type="Gene3D" id="1.20.1260.10">
    <property type="match status" value="1"/>
</dbReference>
<feature type="domain" description="Ferritin-like diiron" evidence="8">
    <location>
        <begin position="24"/>
        <end position="168"/>
    </location>
</feature>
<dbReference type="InterPro" id="IPR012347">
    <property type="entry name" value="Ferritin-like"/>
</dbReference>
<evidence type="ECO:0000256" key="4">
    <source>
        <dbReference type="ARBA" id="ARBA00022723"/>
    </source>
</evidence>
<dbReference type="EC" id="1.16.3.1" evidence="6"/>
<dbReference type="InterPro" id="IPR009078">
    <property type="entry name" value="Ferritin-like_SF"/>
</dbReference>
<keyword evidence="5 6" id="KW-0408">Iron</keyword>
<dbReference type="GO" id="GO:0008199">
    <property type="term" value="F:ferric iron binding"/>
    <property type="evidence" value="ECO:0007669"/>
    <property type="project" value="InterPro"/>
</dbReference>
<evidence type="ECO:0000256" key="3">
    <source>
        <dbReference type="ARBA" id="ARBA00022617"/>
    </source>
</evidence>
<sequence>MFINYPCKIKNDFYTEMITRRNKMKGNKEVLEILGEVLSAELTAINQYFIHAKMNKNWGFKKLADFMKRESIDEMKHADEVIDRILYLDGVPDLQRYMKINVGNNIEEILKVDLELEYAAVERFNRGIVIAVKNNDNGTRELFEKILISEEEHIDWIESQQEIIRQIGVENYLAQQIE</sequence>
<comment type="function">
    <text evidence="6">Iron-storage protein, whose ferroxidase center binds Fe(2+), oxidizes it using dioxygen to Fe(3+), and participates in the subsequent Fe(3+) oxide mineral core formation within the central cavity of the BFR protein shell.</text>
</comment>
<organism evidence="9 10">
    <name type="scientific">Leptospira interrogans serogroup Icterohaemorrhagiae serovar copenhageni (strain Fiocruz L1-130)</name>
    <dbReference type="NCBI Taxonomy" id="267671"/>
    <lineage>
        <taxon>Bacteria</taxon>
        <taxon>Pseudomonadati</taxon>
        <taxon>Spirochaetota</taxon>
        <taxon>Spirochaetia</taxon>
        <taxon>Leptospirales</taxon>
        <taxon>Leptospiraceae</taxon>
        <taxon>Leptospira</taxon>
    </lineage>
</organism>
<dbReference type="GO" id="GO:0020037">
    <property type="term" value="F:heme binding"/>
    <property type="evidence" value="ECO:0007669"/>
    <property type="project" value="TreeGrafter"/>
</dbReference>
<dbReference type="Pfam" id="PF00210">
    <property type="entry name" value="Ferritin"/>
    <property type="match status" value="1"/>
</dbReference>
<feature type="binding site" evidence="7">
    <location>
        <position position="73"/>
    </location>
    <ligand>
        <name>Fe cation</name>
        <dbReference type="ChEBI" id="CHEBI:24875"/>
        <label>3</label>
    </ligand>
</feature>
<evidence type="ECO:0000259" key="8">
    <source>
        <dbReference type="PROSITE" id="PS50905"/>
    </source>
</evidence>
<feature type="binding site" evidence="7">
    <location>
        <position position="77"/>
    </location>
    <ligand>
        <name>Fe cation</name>
        <dbReference type="ChEBI" id="CHEBI:24875"/>
        <label>1</label>
    </ligand>
</feature>
<reference evidence="9 10" key="1">
    <citation type="journal article" date="2004" name="J. Bacteriol.">
        <title>Comparative genomics of two Leptospira interrogans serovars reveals novel insights into physiology and pathogenesis.</title>
        <authorList>
            <person name="Nascimento A.L."/>
            <person name="Ko A.I."/>
            <person name="Martins E.A."/>
            <person name="Monteiro-Vitorello C.B."/>
            <person name="Ho P.L."/>
            <person name="Haake D.A."/>
            <person name="Verjovski-Almeida S."/>
            <person name="Hartskeerl R.A."/>
            <person name="Marques M.V."/>
            <person name="Oliveira M.C."/>
            <person name="Menck C.F."/>
            <person name="Leite L.C."/>
            <person name="Carrer H."/>
            <person name="Coutinho L.L."/>
            <person name="Degrave W.M."/>
            <person name="Dellagostin O.A."/>
            <person name="El-Dorry H."/>
            <person name="Ferro E.S."/>
            <person name="Ferro M.I."/>
            <person name="Furlan L.R."/>
            <person name="Gamberini M."/>
            <person name="Giglioti E.A."/>
            <person name="Goes-Neto A."/>
            <person name="Goldman G.H."/>
            <person name="Goldman M.H."/>
            <person name="Harakava R."/>
            <person name="Jeronimo S.M."/>
            <person name="Junqueira-De-Azevedo I.L."/>
            <person name="Kimura E.T."/>
            <person name="Kuramae E.E."/>
            <person name="Lemos E.G."/>
            <person name="Lemos M.V."/>
            <person name="Marino C.L."/>
            <person name="Nunes L.R."/>
            <person name="De Oliveira R.C."/>
            <person name="Pereira G.G."/>
            <person name="Reis M.S."/>
            <person name="Schriefer A."/>
            <person name="Siqueira W.J."/>
            <person name="Sommer P."/>
            <person name="Tsai S.M."/>
            <person name="Simpson A.J."/>
            <person name="Ferro J.A."/>
            <person name="Camargo L.E."/>
            <person name="Kitajima J.P."/>
            <person name="Setubal J.C."/>
            <person name="Van Sluys M.A."/>
        </authorList>
    </citation>
    <scope>NUCLEOTIDE SEQUENCE [LARGE SCALE GENOMIC DNA]</scope>
    <source>
        <strain evidence="9 10">Fiocruz L1-130</strain>
    </source>
</reference>
<dbReference type="GO" id="GO:0005829">
    <property type="term" value="C:cytosol"/>
    <property type="evidence" value="ECO:0007669"/>
    <property type="project" value="TreeGrafter"/>
</dbReference>
<feature type="binding site" evidence="7">
    <location>
        <position position="41"/>
    </location>
    <ligand>
        <name>Fe cation</name>
        <dbReference type="ChEBI" id="CHEBI:24875"/>
        <label>1</label>
    </ligand>
</feature>
<feature type="binding site" evidence="7">
    <location>
        <position position="153"/>
    </location>
    <ligand>
        <name>Fe cation</name>
        <dbReference type="ChEBI" id="CHEBI:24875"/>
        <label>2</label>
    </ligand>
</feature>
<dbReference type="CDD" id="cd00907">
    <property type="entry name" value="Bacterioferritin"/>
    <property type="match status" value="1"/>
</dbReference>
<dbReference type="NCBIfam" id="TIGR00754">
    <property type="entry name" value="bfr"/>
    <property type="match status" value="1"/>
</dbReference>
<feature type="binding site" evidence="7">
    <location>
        <position position="117"/>
    </location>
    <ligand>
        <name>Fe cation</name>
        <dbReference type="ChEBI" id="CHEBI:24875"/>
        <label>2</label>
    </ligand>
</feature>
<dbReference type="PIRSF" id="PIRSF002560">
    <property type="entry name" value="Bacterioferritin"/>
    <property type="match status" value="1"/>
</dbReference>
<dbReference type="InterPro" id="IPR008331">
    <property type="entry name" value="Ferritin_DPS_dom"/>
</dbReference>
<dbReference type="HOGENOM" id="CLU_104506_2_0_12"/>
<evidence type="ECO:0000313" key="9">
    <source>
        <dbReference type="EMBL" id="AAS69913.1"/>
    </source>
</evidence>
<keyword evidence="2 6" id="KW-0409">Iron storage</keyword>
<feature type="binding site" evidence="7">
    <location>
        <position position="150"/>
    </location>
    <ligand>
        <name>Fe cation</name>
        <dbReference type="ChEBI" id="CHEBI:24875"/>
        <label>1</label>
    </ligand>
</feature>
<evidence type="ECO:0000313" key="10">
    <source>
        <dbReference type="Proteomes" id="UP000007037"/>
    </source>
</evidence>
<feature type="binding site" evidence="7">
    <location>
        <position position="74"/>
    </location>
    <ligand>
        <name>Fe cation</name>
        <dbReference type="ChEBI" id="CHEBI:24875"/>
        <label>2</label>
    </ligand>
</feature>
<dbReference type="AlphaFoldDB" id="Q72SR5"/>
<feature type="binding site" description="axial binding residue" evidence="7">
    <location>
        <position position="75"/>
    </location>
    <ligand>
        <name>heme b</name>
        <dbReference type="ChEBI" id="CHEBI:60344"/>
        <note>ligand shared between dimeric partners</note>
    </ligand>
    <ligandPart>
        <name>Fe</name>
        <dbReference type="ChEBI" id="CHEBI:18248"/>
    </ligandPart>
</feature>
<name>Q72SR5_LEPIC</name>
<feature type="binding site" evidence="7">
    <location>
        <position position="74"/>
    </location>
    <ligand>
        <name>Fe cation</name>
        <dbReference type="ChEBI" id="CHEBI:24875"/>
        <label>1</label>
    </ligand>
</feature>
<gene>
    <name evidence="9" type="primary">bfr</name>
    <name evidence="9" type="ordered locus">LIC_11310</name>
</gene>
<dbReference type="PRINTS" id="PR00601">
    <property type="entry name" value="BACFERRITIN"/>
</dbReference>
<dbReference type="KEGG" id="lic:LIC_11310"/>
<keyword evidence="4 6" id="KW-0479">Metal-binding</keyword>
<dbReference type="PROSITE" id="PS50905">
    <property type="entry name" value="FERRITIN_LIKE"/>
    <property type="match status" value="1"/>
</dbReference>
<accession>Q72SR5</accession>
<dbReference type="PANTHER" id="PTHR30295:SF0">
    <property type="entry name" value="BACTERIOFERRITIN"/>
    <property type="match status" value="1"/>
</dbReference>
<dbReference type="GO" id="GO:0006826">
    <property type="term" value="P:iron ion transport"/>
    <property type="evidence" value="ECO:0007669"/>
    <property type="project" value="InterPro"/>
</dbReference>
<dbReference type="InterPro" id="IPR002024">
    <property type="entry name" value="Bacterioferritin"/>
</dbReference>
<evidence type="ECO:0000256" key="1">
    <source>
        <dbReference type="ARBA" id="ARBA00008093"/>
    </source>
</evidence>
<evidence type="ECO:0000256" key="2">
    <source>
        <dbReference type="ARBA" id="ARBA00022434"/>
    </source>
</evidence>
<keyword evidence="3" id="KW-0349">Heme</keyword>
<evidence type="ECO:0000256" key="6">
    <source>
        <dbReference type="PIRNR" id="PIRNR002560"/>
    </source>
</evidence>
<dbReference type="GO" id="GO:0006879">
    <property type="term" value="P:intracellular iron ion homeostasis"/>
    <property type="evidence" value="ECO:0007669"/>
    <property type="project" value="UniProtKB-KW"/>
</dbReference>
<comment type="similarity">
    <text evidence="1 6">Belongs to the bacterioferritin family.</text>
</comment>
<feature type="binding site" evidence="7">
    <location>
        <position position="150"/>
    </location>
    <ligand>
        <name>Fe cation</name>
        <dbReference type="ChEBI" id="CHEBI:24875"/>
        <label>2</label>
    </ligand>
</feature>